<dbReference type="InterPro" id="IPR040315">
    <property type="entry name" value="WDR46/Utp7"/>
</dbReference>
<evidence type="ECO:0000256" key="10">
    <source>
        <dbReference type="SAM" id="MobiDB-lite"/>
    </source>
</evidence>
<dbReference type="SUPFAM" id="SSF48208">
    <property type="entry name" value="Six-hairpin glycosidases"/>
    <property type="match status" value="1"/>
</dbReference>
<dbReference type="InterPro" id="IPR036322">
    <property type="entry name" value="WD40_repeat_dom_sf"/>
</dbReference>
<evidence type="ECO:0000256" key="1">
    <source>
        <dbReference type="ARBA" id="ARBA00004604"/>
    </source>
</evidence>
<dbReference type="InterPro" id="IPR012341">
    <property type="entry name" value="6hp_glycosidase-like_sf"/>
</dbReference>
<protein>
    <recommendedName>
        <fullName evidence="12">BING4 C-terminal domain-containing protein</fullName>
    </recommendedName>
</protein>
<dbReference type="PROSITE" id="PS00455">
    <property type="entry name" value="AMP_BINDING"/>
    <property type="match status" value="1"/>
</dbReference>
<evidence type="ECO:0000256" key="4">
    <source>
        <dbReference type="ARBA" id="ARBA00022574"/>
    </source>
</evidence>
<evidence type="ECO:0000313" key="14">
    <source>
        <dbReference type="Proteomes" id="UP000355283"/>
    </source>
</evidence>
<dbReference type="InterPro" id="IPR001680">
    <property type="entry name" value="WD40_rpt"/>
</dbReference>
<dbReference type="Gene3D" id="2.70.98.110">
    <property type="entry name" value="Glycosyl hydrolase family 63, N-terminal domain"/>
    <property type="match status" value="1"/>
</dbReference>
<feature type="repeat" description="WD" evidence="9">
    <location>
        <begin position="1523"/>
        <end position="1564"/>
    </location>
</feature>
<evidence type="ECO:0000256" key="7">
    <source>
        <dbReference type="ARBA" id="ARBA00023242"/>
    </source>
</evidence>
<dbReference type="InterPro" id="IPR020845">
    <property type="entry name" value="AMP-binding_CS"/>
</dbReference>
<feature type="compositionally biased region" description="Basic residues" evidence="10">
    <location>
        <begin position="1721"/>
        <end position="1734"/>
    </location>
</feature>
<feature type="compositionally biased region" description="Basic and acidic residues" evidence="10">
    <location>
        <begin position="361"/>
        <end position="374"/>
    </location>
</feature>
<evidence type="ECO:0000256" key="9">
    <source>
        <dbReference type="PROSITE-ProRule" id="PRU00221"/>
    </source>
</evidence>
<dbReference type="SUPFAM" id="SSF50978">
    <property type="entry name" value="WD40 repeat-like"/>
    <property type="match status" value="1"/>
</dbReference>
<feature type="region of interest" description="Disordered" evidence="10">
    <location>
        <begin position="1751"/>
        <end position="1781"/>
    </location>
</feature>
<evidence type="ECO:0000256" key="8">
    <source>
        <dbReference type="ARBA" id="ARBA00023295"/>
    </source>
</evidence>
<dbReference type="InterPro" id="IPR015943">
    <property type="entry name" value="WD40/YVTN_repeat-like_dom_sf"/>
</dbReference>
<evidence type="ECO:0000259" key="12">
    <source>
        <dbReference type="SMART" id="SM01033"/>
    </source>
</evidence>
<keyword evidence="8" id="KW-0326">Glycosidase</keyword>
<name>A0A4D9D172_9STRA</name>
<dbReference type="PROSITE" id="PS50082">
    <property type="entry name" value="WD_REPEATS_2"/>
    <property type="match status" value="1"/>
</dbReference>
<reference evidence="13 14" key="1">
    <citation type="submission" date="2019-01" db="EMBL/GenBank/DDBJ databases">
        <title>Nuclear Genome Assembly of the Microalgal Biofuel strain Nannochloropsis salina CCMP1776.</title>
        <authorList>
            <person name="Hovde B."/>
        </authorList>
    </citation>
    <scope>NUCLEOTIDE SEQUENCE [LARGE SCALE GENOMIC DNA]</scope>
    <source>
        <strain evidence="13 14">CCMP1776</strain>
    </source>
</reference>
<dbReference type="PANTHER" id="PTHR14085:SF3">
    <property type="entry name" value="WD REPEAT-CONTAINING PROTEIN 46"/>
    <property type="match status" value="1"/>
</dbReference>
<feature type="chain" id="PRO_5020033056" description="BING4 C-terminal domain-containing protein" evidence="11">
    <location>
        <begin position="21"/>
        <end position="1781"/>
    </location>
</feature>
<feature type="domain" description="BING4 C-terminal" evidence="12">
    <location>
        <begin position="1604"/>
        <end position="1683"/>
    </location>
</feature>
<dbReference type="PROSITE" id="PS00678">
    <property type="entry name" value="WD_REPEATS_1"/>
    <property type="match status" value="1"/>
</dbReference>
<keyword evidence="6" id="KW-0378">Hydrolase</keyword>
<comment type="caution">
    <text evidence="13">The sequence shown here is derived from an EMBL/GenBank/DDBJ whole genome shotgun (WGS) entry which is preliminary data.</text>
</comment>
<dbReference type="Pfam" id="PF16923">
    <property type="entry name" value="Glyco_hydro_63N"/>
    <property type="match status" value="1"/>
</dbReference>
<dbReference type="Pfam" id="PF00501">
    <property type="entry name" value="AMP-binding"/>
    <property type="match status" value="1"/>
</dbReference>
<dbReference type="InterPro" id="IPR031335">
    <property type="entry name" value="Glyco_hydro_63_C"/>
</dbReference>
<dbReference type="GO" id="GO:0016798">
    <property type="term" value="F:hydrolase activity, acting on glycosyl bonds"/>
    <property type="evidence" value="ECO:0007669"/>
    <property type="project" value="UniProtKB-KW"/>
</dbReference>
<proteinExistence type="inferred from homology"/>
<dbReference type="OrthoDB" id="10251154at2759"/>
<keyword evidence="3" id="KW-0698">rRNA processing</keyword>
<dbReference type="InterPro" id="IPR042099">
    <property type="entry name" value="ANL_N_sf"/>
</dbReference>
<evidence type="ECO:0000313" key="13">
    <source>
        <dbReference type="EMBL" id="TFJ85160.1"/>
    </source>
</evidence>
<dbReference type="Gene3D" id="3.40.50.12780">
    <property type="entry name" value="N-terminal domain of ligase-like"/>
    <property type="match status" value="1"/>
</dbReference>
<dbReference type="SUPFAM" id="SSF56801">
    <property type="entry name" value="Acetyl-CoA synthetase-like"/>
    <property type="match status" value="1"/>
</dbReference>
<gene>
    <name evidence="13" type="ORF">NSK_003583</name>
</gene>
<comment type="similarity">
    <text evidence="2">Belongs to the glycosyl hydrolase 63 family.</text>
</comment>
<evidence type="ECO:0000256" key="5">
    <source>
        <dbReference type="ARBA" id="ARBA00022737"/>
    </source>
</evidence>
<evidence type="ECO:0000256" key="6">
    <source>
        <dbReference type="ARBA" id="ARBA00022801"/>
    </source>
</evidence>
<dbReference type="Gene3D" id="3.30.300.30">
    <property type="match status" value="1"/>
</dbReference>
<dbReference type="PANTHER" id="PTHR14085">
    <property type="entry name" value="WD-REPEAT PROTEIN BING4"/>
    <property type="match status" value="1"/>
</dbReference>
<feature type="region of interest" description="Disordered" evidence="10">
    <location>
        <begin position="315"/>
        <end position="338"/>
    </location>
</feature>
<feature type="signal peptide" evidence="11">
    <location>
        <begin position="1"/>
        <end position="20"/>
    </location>
</feature>
<dbReference type="GO" id="GO:0030686">
    <property type="term" value="C:90S preribosome"/>
    <property type="evidence" value="ECO:0007669"/>
    <property type="project" value="TreeGrafter"/>
</dbReference>
<dbReference type="Gene3D" id="1.50.10.10">
    <property type="match status" value="1"/>
</dbReference>
<keyword evidence="11" id="KW-0732">Signal</keyword>
<keyword evidence="4 9" id="KW-0853">WD repeat</keyword>
<evidence type="ECO:0000256" key="11">
    <source>
        <dbReference type="SAM" id="SignalP"/>
    </source>
</evidence>
<dbReference type="SMART" id="SM01033">
    <property type="entry name" value="BING4CT"/>
    <property type="match status" value="1"/>
</dbReference>
<comment type="subcellular location">
    <subcellularLocation>
        <location evidence="1">Nucleus</location>
        <location evidence="1">Nucleolus</location>
    </subcellularLocation>
</comment>
<dbReference type="InterPro" id="IPR045851">
    <property type="entry name" value="AMP-bd_C_sf"/>
</dbReference>
<feature type="compositionally biased region" description="Basic and acidic residues" evidence="10">
    <location>
        <begin position="1751"/>
        <end position="1774"/>
    </location>
</feature>
<dbReference type="EMBL" id="SDOX01000016">
    <property type="protein sequence ID" value="TFJ85160.1"/>
    <property type="molecule type" value="Genomic_DNA"/>
</dbReference>
<feature type="compositionally biased region" description="Basic and acidic residues" evidence="10">
    <location>
        <begin position="1702"/>
        <end position="1720"/>
    </location>
</feature>
<dbReference type="GO" id="GO:0005975">
    <property type="term" value="P:carbohydrate metabolic process"/>
    <property type="evidence" value="ECO:0007669"/>
    <property type="project" value="InterPro"/>
</dbReference>
<dbReference type="GO" id="GO:0032040">
    <property type="term" value="C:small-subunit processome"/>
    <property type="evidence" value="ECO:0007669"/>
    <property type="project" value="TreeGrafter"/>
</dbReference>
<dbReference type="Proteomes" id="UP000355283">
    <property type="component" value="Unassembled WGS sequence"/>
</dbReference>
<dbReference type="Pfam" id="PF00400">
    <property type="entry name" value="WD40"/>
    <property type="match status" value="1"/>
</dbReference>
<dbReference type="InterPro" id="IPR012952">
    <property type="entry name" value="BING4_C_dom"/>
</dbReference>
<dbReference type="InterPro" id="IPR008928">
    <property type="entry name" value="6-hairpin_glycosidase_sf"/>
</dbReference>
<keyword evidence="14" id="KW-1185">Reference proteome</keyword>
<sequence>MFWLFRILGLSLLLLHVIRAFNAPILETLINPGIDACATDPEGWIKFPVISDAQEDAVSKVLTAQHNATFLWGTYQPGQYFGVKSRTTPATVAAGILWHGPEHGIADARSECRQEDRIKKYGWTQHDGRHYGRQVIKDAAQNVKLVTEYVRLRSEEEGYWGARILVHPDRQATDGVVDREVAKKGNKAQSKKSEGLSGKDQRAVFLYVAIDCDGAVSASNCLENEAEGLDILIDRRKRSGAAFIRGKTSDLGDFTLEVGVTSLTANVDIQRNISGSGADGAKNTPPDSSPALSLTYWGGANVLLADLKARLVGEARPAPPKGNRQAQHNRGKSSVLPDEIPANSNVVVLRVASSGSFQIDARLRPRTPQEREKGGDDDDDEPGSEDVAEIESLLDCTTRRGLEEFKERFASVFPLSQHGYRGRNFTSEEIEAAEAAFSNLIGGVGFFHGRTPIRGQFEWEKGGSGGTRVLDSFPTSLFSAVPSRSFFPRGFLWDEGFHQLILHKWDSELTYDVFLHWLSNMHAHENCQDLGWIPREIALGEQARRRIPAEFLPQDVAVANPPSFLLTLEEMLTLSGASADQCELKDEDGRRSRISRMSGQSDFLEAIQDRLERWVLWLLSSQRGDKLGSFRWRGRGDPKEKLMATTFASGLDDYPRASEPGPEERHVDLLCWIIKGCQILSQLAFERAVHSLGEAEKVQQKRGKKYATVAEELLGALDDLHWNETLGGYFDYGMHSEDGYIGETYPVRCGNSTSKTVTNVRVERSILMQWDEERGEGETKICPPDFSTPLGMLSQEATLEYFRGPEIAAQHVPRRGYVTLFPLLLGLLPADSHRIRPLLDSLKDPAQLWSPYGIRSLSASDPFYHKENAPAPQDHTFCLGFMGVLQAGGAVVPIYSRSPQREIEFILRDSGCAQVLLHPQFRSNLTPLLRGSKGLDIAVVDLIPGADLSDLERIAAMRMGKDKTALLGHQNIEIVEWIESSENADAMVVYTSGTTGRPKGVVKTHAQLAEMCKGVVKAWNYAPTDRVLEFLPLHHLHGLLNKCLAVLWAGGVVEFLGSANANAIWDRLADPTKPMLSMFHAVPTIYALMLEELESGRMDEASQKRALQHLRQMRLIVSGSAALPQCRFSKWEALTGHRILERYGTTEAGMILGNPLTPVSTRFPGHVGAPFPGMDVRLVDPETEADVTREPGKQGEVRVRSEHGLFSRYHNRSEVTRKAFDEDNWYKTGDLGKYDPEKGFKIVGRLSADILNSGGYKISALEIEAAIQEHEQVAEVVVLGRCHSKWGDEVVAVRLKSRLKRTEKRYREAALEAARFDMLLPHEAGYLEQEGLLDQSWKLTQRDMKRHVDLQTRNQFFHLDLPTLGPYTLDWARNGRHILLGGRQGHVAVIDSLRMDVTRELHLRTPVRDLSFLHNEGMFAVAQKKYVYLYDNQGLELHCLRGHIDPNRLAFLPYHYLLASVGRAGWLKYQDVSTGKLVAECNTRKGVCLAMRQNPFNAILHLGHASGVVSLWSPSMAQSLVSMLCHRGPVSGLAIDREGRYMASAGMDGEVKVWDLRLYKQLHHYTFTTAPSSIDISQRGLLAVGFGCHVTVWKDALARKAQSPYVRHDIPGNAVDTLRFRPFEDVLGIGHKGGYVSMVVPGAGEPNFDSLEANPFQSRKQRREAEVHGLLDKLAPETITLDPRSIGAVDRQPDELMKEQRDMMGEADRRPVKPQKEKNRMRGKNKLGKKLKRKQMNVVDEKTLILKQKLADARKADKEKRAVESRSEQVDRAPRALKRFF</sequence>
<dbReference type="InterPro" id="IPR019775">
    <property type="entry name" value="WD40_repeat_CS"/>
</dbReference>
<dbReference type="InterPro" id="IPR000873">
    <property type="entry name" value="AMP-dep_synth/lig_dom"/>
</dbReference>
<dbReference type="Pfam" id="PF08149">
    <property type="entry name" value="BING4CT"/>
    <property type="match status" value="1"/>
</dbReference>
<dbReference type="Gene3D" id="2.130.10.10">
    <property type="entry name" value="YVTN repeat-like/Quinoprotein amine dehydrogenase"/>
    <property type="match status" value="1"/>
</dbReference>
<evidence type="ECO:0000256" key="2">
    <source>
        <dbReference type="ARBA" id="ARBA00010833"/>
    </source>
</evidence>
<dbReference type="GO" id="GO:0000462">
    <property type="term" value="P:maturation of SSU-rRNA from tricistronic rRNA transcript (SSU-rRNA, 5.8S rRNA, LSU-rRNA)"/>
    <property type="evidence" value="ECO:0007669"/>
    <property type="project" value="TreeGrafter"/>
</dbReference>
<dbReference type="Pfam" id="PF03200">
    <property type="entry name" value="Glyco_hydro_63"/>
    <property type="match status" value="2"/>
</dbReference>
<keyword evidence="7" id="KW-0539">Nucleus</keyword>
<accession>A0A4D9D172</accession>
<dbReference type="InterPro" id="IPR031631">
    <property type="entry name" value="Glyco_hydro_63N"/>
</dbReference>
<dbReference type="SMART" id="SM00320">
    <property type="entry name" value="WD40"/>
    <property type="match status" value="6"/>
</dbReference>
<dbReference type="PROSITE" id="PS50294">
    <property type="entry name" value="WD_REPEATS_REGION"/>
    <property type="match status" value="1"/>
</dbReference>
<feature type="region of interest" description="Disordered" evidence="10">
    <location>
        <begin position="1702"/>
        <end position="1734"/>
    </location>
</feature>
<dbReference type="FunFam" id="2.130.10.10:FF:000378">
    <property type="entry name" value="U3 small nucleolar RNA-associated protein 7"/>
    <property type="match status" value="1"/>
</dbReference>
<organism evidence="13 14">
    <name type="scientific">Nannochloropsis salina CCMP1776</name>
    <dbReference type="NCBI Taxonomy" id="1027361"/>
    <lineage>
        <taxon>Eukaryota</taxon>
        <taxon>Sar</taxon>
        <taxon>Stramenopiles</taxon>
        <taxon>Ochrophyta</taxon>
        <taxon>Eustigmatophyceae</taxon>
        <taxon>Eustigmatales</taxon>
        <taxon>Monodopsidaceae</taxon>
        <taxon>Microchloropsis</taxon>
        <taxon>Microchloropsis salina</taxon>
    </lineage>
</organism>
<evidence type="ECO:0000256" key="3">
    <source>
        <dbReference type="ARBA" id="ARBA00022552"/>
    </source>
</evidence>
<keyword evidence="5" id="KW-0677">Repeat</keyword>
<feature type="region of interest" description="Disordered" evidence="10">
    <location>
        <begin position="359"/>
        <end position="389"/>
    </location>
</feature>
<dbReference type="InterPro" id="IPR038518">
    <property type="entry name" value="Glyco_hydro_63N_sf"/>
</dbReference>
<feature type="compositionally biased region" description="Acidic residues" evidence="10">
    <location>
        <begin position="375"/>
        <end position="389"/>
    </location>
</feature>